<name>A0A2I0X1P8_9ASPA</name>
<accession>A0A2I0X1P8</accession>
<dbReference type="Proteomes" id="UP000233837">
    <property type="component" value="Unassembled WGS sequence"/>
</dbReference>
<dbReference type="AlphaFoldDB" id="A0A2I0X1P8"/>
<dbReference type="EMBL" id="KZ502211">
    <property type="protein sequence ID" value="PKU81830.1"/>
    <property type="molecule type" value="Genomic_DNA"/>
</dbReference>
<feature type="compositionally biased region" description="Basic and acidic residues" evidence="1">
    <location>
        <begin position="41"/>
        <end position="53"/>
    </location>
</feature>
<protein>
    <submittedName>
        <fullName evidence="2">Uncharacterized protein</fullName>
    </submittedName>
</protein>
<feature type="region of interest" description="Disordered" evidence="1">
    <location>
        <begin position="25"/>
        <end position="53"/>
    </location>
</feature>
<reference evidence="2 3" key="1">
    <citation type="journal article" date="2016" name="Sci. Rep.">
        <title>The Dendrobium catenatum Lindl. genome sequence provides insights into polysaccharide synthase, floral development and adaptive evolution.</title>
        <authorList>
            <person name="Zhang G.Q."/>
            <person name="Xu Q."/>
            <person name="Bian C."/>
            <person name="Tsai W.C."/>
            <person name="Yeh C.M."/>
            <person name="Liu K.W."/>
            <person name="Yoshida K."/>
            <person name="Zhang L.S."/>
            <person name="Chang S.B."/>
            <person name="Chen F."/>
            <person name="Shi Y."/>
            <person name="Su Y.Y."/>
            <person name="Zhang Y.Q."/>
            <person name="Chen L.J."/>
            <person name="Yin Y."/>
            <person name="Lin M."/>
            <person name="Huang H."/>
            <person name="Deng H."/>
            <person name="Wang Z.W."/>
            <person name="Zhu S.L."/>
            <person name="Zhao X."/>
            <person name="Deng C."/>
            <person name="Niu S.C."/>
            <person name="Huang J."/>
            <person name="Wang M."/>
            <person name="Liu G.H."/>
            <person name="Yang H.J."/>
            <person name="Xiao X.J."/>
            <person name="Hsiao Y.Y."/>
            <person name="Wu W.L."/>
            <person name="Chen Y.Y."/>
            <person name="Mitsuda N."/>
            <person name="Ohme-Takagi M."/>
            <person name="Luo Y.B."/>
            <person name="Van de Peer Y."/>
            <person name="Liu Z.J."/>
        </authorList>
    </citation>
    <scope>NUCLEOTIDE SEQUENCE [LARGE SCALE GENOMIC DNA]</scope>
    <source>
        <tissue evidence="2">The whole plant</tissue>
    </source>
</reference>
<evidence type="ECO:0000313" key="2">
    <source>
        <dbReference type="EMBL" id="PKU81830.1"/>
    </source>
</evidence>
<sequence length="53" mass="6021">MDRVRLLAPVSLSFSRPSLEAPSLYRTRRLDRPPLPSDFASKTDADPSSYLDR</sequence>
<reference evidence="2 3" key="2">
    <citation type="journal article" date="2017" name="Nature">
        <title>The Apostasia genome and the evolution of orchids.</title>
        <authorList>
            <person name="Zhang G.Q."/>
            <person name="Liu K.W."/>
            <person name="Li Z."/>
            <person name="Lohaus R."/>
            <person name="Hsiao Y.Y."/>
            <person name="Niu S.C."/>
            <person name="Wang J.Y."/>
            <person name="Lin Y.C."/>
            <person name="Xu Q."/>
            <person name="Chen L.J."/>
            <person name="Yoshida K."/>
            <person name="Fujiwara S."/>
            <person name="Wang Z.W."/>
            <person name="Zhang Y.Q."/>
            <person name="Mitsuda N."/>
            <person name="Wang M."/>
            <person name="Liu G.H."/>
            <person name="Pecoraro L."/>
            <person name="Huang H.X."/>
            <person name="Xiao X.J."/>
            <person name="Lin M."/>
            <person name="Wu X.Y."/>
            <person name="Wu W.L."/>
            <person name="Chen Y.Y."/>
            <person name="Chang S.B."/>
            <person name="Sakamoto S."/>
            <person name="Ohme-Takagi M."/>
            <person name="Yagi M."/>
            <person name="Zeng S.J."/>
            <person name="Shen C.Y."/>
            <person name="Yeh C.M."/>
            <person name="Luo Y.B."/>
            <person name="Tsai W.C."/>
            <person name="Van de Peer Y."/>
            <person name="Liu Z.J."/>
        </authorList>
    </citation>
    <scope>NUCLEOTIDE SEQUENCE [LARGE SCALE GENOMIC DNA]</scope>
    <source>
        <tissue evidence="2">The whole plant</tissue>
    </source>
</reference>
<gene>
    <name evidence="2" type="ORF">MA16_Dca003846</name>
</gene>
<organism evidence="2 3">
    <name type="scientific">Dendrobium catenatum</name>
    <dbReference type="NCBI Taxonomy" id="906689"/>
    <lineage>
        <taxon>Eukaryota</taxon>
        <taxon>Viridiplantae</taxon>
        <taxon>Streptophyta</taxon>
        <taxon>Embryophyta</taxon>
        <taxon>Tracheophyta</taxon>
        <taxon>Spermatophyta</taxon>
        <taxon>Magnoliopsida</taxon>
        <taxon>Liliopsida</taxon>
        <taxon>Asparagales</taxon>
        <taxon>Orchidaceae</taxon>
        <taxon>Epidendroideae</taxon>
        <taxon>Malaxideae</taxon>
        <taxon>Dendrobiinae</taxon>
        <taxon>Dendrobium</taxon>
    </lineage>
</organism>
<keyword evidence="3" id="KW-1185">Reference proteome</keyword>
<proteinExistence type="predicted"/>
<evidence type="ECO:0000313" key="3">
    <source>
        <dbReference type="Proteomes" id="UP000233837"/>
    </source>
</evidence>
<evidence type="ECO:0000256" key="1">
    <source>
        <dbReference type="SAM" id="MobiDB-lite"/>
    </source>
</evidence>